<proteinExistence type="predicted"/>
<evidence type="ECO:0000313" key="2">
    <source>
        <dbReference type="Proteomes" id="UP001259803"/>
    </source>
</evidence>
<accession>A0ABU2ZJX5</accession>
<dbReference type="EMBL" id="JAVRHS010000009">
    <property type="protein sequence ID" value="MDT0576619.1"/>
    <property type="molecule type" value="Genomic_DNA"/>
</dbReference>
<keyword evidence="2" id="KW-1185">Reference proteome</keyword>
<reference evidence="1 2" key="1">
    <citation type="submission" date="2023-09" db="EMBL/GenBank/DDBJ databases">
        <authorList>
            <person name="Rey-Velasco X."/>
        </authorList>
    </citation>
    <scope>NUCLEOTIDE SEQUENCE [LARGE SCALE GENOMIC DNA]</scope>
    <source>
        <strain evidence="1 2">F390</strain>
    </source>
</reference>
<name>A0ABU2ZJX5_9SPHN</name>
<evidence type="ECO:0000313" key="1">
    <source>
        <dbReference type="EMBL" id="MDT0576619.1"/>
    </source>
</evidence>
<organism evidence="1 2">
    <name type="scientific">Croceicoccus esteveae</name>
    <dbReference type="NCBI Taxonomy" id="3075597"/>
    <lineage>
        <taxon>Bacteria</taxon>
        <taxon>Pseudomonadati</taxon>
        <taxon>Pseudomonadota</taxon>
        <taxon>Alphaproteobacteria</taxon>
        <taxon>Sphingomonadales</taxon>
        <taxon>Erythrobacteraceae</taxon>
        <taxon>Croceicoccus</taxon>
    </lineage>
</organism>
<dbReference type="RefSeq" id="WP_311341197.1">
    <property type="nucleotide sequence ID" value="NZ_JAVRHS010000009.1"/>
</dbReference>
<protein>
    <submittedName>
        <fullName evidence="1">Uncharacterized protein</fullName>
    </submittedName>
</protein>
<sequence>MGAEIIITQIDPVQSSSARSFVTITNVPRDFTLCSSPPFREAIASRAIRCPAAVGMKLVLQPALGSDGVLSMLSGASDHDG</sequence>
<gene>
    <name evidence="1" type="ORF">RM533_10545</name>
</gene>
<dbReference type="Proteomes" id="UP001259803">
    <property type="component" value="Unassembled WGS sequence"/>
</dbReference>
<comment type="caution">
    <text evidence="1">The sequence shown here is derived from an EMBL/GenBank/DDBJ whole genome shotgun (WGS) entry which is preliminary data.</text>
</comment>